<dbReference type="Pfam" id="PF00400">
    <property type="entry name" value="WD40"/>
    <property type="match status" value="1"/>
</dbReference>
<evidence type="ECO:0000256" key="1">
    <source>
        <dbReference type="PROSITE-ProRule" id="PRU00221"/>
    </source>
</evidence>
<dbReference type="SUPFAM" id="SSF50978">
    <property type="entry name" value="WD40 repeat-like"/>
    <property type="match status" value="1"/>
</dbReference>
<keyword evidence="1" id="KW-0853">WD repeat</keyword>
<dbReference type="InterPro" id="IPR015943">
    <property type="entry name" value="WD40/YVTN_repeat-like_dom_sf"/>
</dbReference>
<evidence type="ECO:0000313" key="2">
    <source>
        <dbReference type="EMBL" id="KAG7579999.1"/>
    </source>
</evidence>
<dbReference type="InterPro" id="IPR001680">
    <property type="entry name" value="WD40_rpt"/>
</dbReference>
<reference evidence="2" key="1">
    <citation type="submission" date="2020-04" db="EMBL/GenBank/DDBJ databases">
        <title>Analysis of mating type loci in Filobasidium floriforme.</title>
        <authorList>
            <person name="Nowrousian M."/>
        </authorList>
    </citation>
    <scope>NUCLEOTIDE SEQUENCE</scope>
    <source>
        <strain evidence="2">CBS 6242</strain>
    </source>
</reference>
<sequence>MLCRERRELEERWDRRRFNPKTDSSRPAKSAIYCSFAVENYIITGARNRSICFYEFEQEERALSIIFRIKDAHAGSVLCMEVDLLGGGGAGTMYTGGSDGRVNVWDLDGVLTEWSTFRGKPVLVKSMVGHEAGVLDLVVDNHRVLSCSKDGTVRVWCRNSLTSTAQVDLLGGPINCIALHQETGILVAAGCHGKITFYDLETMKPLQRCRSQTRDTVACVGFYDDLVVWGDTHLRLAQMGTGRVMFEQSADTELIRCFTIMPRTGRVITGSYSNQVGVCLSVYLASPTSHD</sequence>
<keyword evidence="3" id="KW-1185">Reference proteome</keyword>
<dbReference type="PROSITE" id="PS50082">
    <property type="entry name" value="WD_REPEATS_2"/>
    <property type="match status" value="1"/>
</dbReference>
<evidence type="ECO:0000313" key="3">
    <source>
        <dbReference type="Proteomes" id="UP000812966"/>
    </source>
</evidence>
<gene>
    <name evidence="2" type="ORF">FFLO_00207</name>
</gene>
<organism evidence="2 3">
    <name type="scientific">Filobasidium floriforme</name>
    <dbReference type="NCBI Taxonomy" id="5210"/>
    <lineage>
        <taxon>Eukaryota</taxon>
        <taxon>Fungi</taxon>
        <taxon>Dikarya</taxon>
        <taxon>Basidiomycota</taxon>
        <taxon>Agaricomycotina</taxon>
        <taxon>Tremellomycetes</taxon>
        <taxon>Filobasidiales</taxon>
        <taxon>Filobasidiaceae</taxon>
        <taxon>Filobasidium</taxon>
    </lineage>
</organism>
<dbReference type="Proteomes" id="UP000812966">
    <property type="component" value="Unassembled WGS sequence"/>
</dbReference>
<protein>
    <submittedName>
        <fullName evidence="2">Uncharacterized protein</fullName>
    </submittedName>
</protein>
<accession>A0A8K0NTN0</accession>
<dbReference type="PANTHER" id="PTHR14604">
    <property type="entry name" value="WD40 REPEAT PF20"/>
    <property type="match status" value="1"/>
</dbReference>
<dbReference type="InterPro" id="IPR036322">
    <property type="entry name" value="WD40_repeat_dom_sf"/>
</dbReference>
<dbReference type="Gene3D" id="2.130.10.10">
    <property type="entry name" value="YVTN repeat-like/Quinoprotein amine dehydrogenase"/>
    <property type="match status" value="1"/>
</dbReference>
<dbReference type="SMART" id="SM00320">
    <property type="entry name" value="WD40"/>
    <property type="match status" value="5"/>
</dbReference>
<proteinExistence type="predicted"/>
<feature type="repeat" description="WD" evidence="1">
    <location>
        <begin position="127"/>
        <end position="156"/>
    </location>
</feature>
<dbReference type="AlphaFoldDB" id="A0A8K0NTN0"/>
<name>A0A8K0NTN0_9TREE</name>
<comment type="caution">
    <text evidence="2">The sequence shown here is derived from an EMBL/GenBank/DDBJ whole genome shotgun (WGS) entry which is preliminary data.</text>
</comment>
<dbReference type="OrthoDB" id="2590775at2759"/>
<dbReference type="PANTHER" id="PTHR14604:SF4">
    <property type="entry name" value="F-BOX DOMAIN-CONTAINING PROTEIN"/>
    <property type="match status" value="1"/>
</dbReference>
<dbReference type="EMBL" id="JABELV010000002">
    <property type="protein sequence ID" value="KAG7579999.1"/>
    <property type="molecule type" value="Genomic_DNA"/>
</dbReference>
<dbReference type="InterPro" id="IPR050995">
    <property type="entry name" value="WD-F-box_domain-protein"/>
</dbReference>